<reference evidence="1" key="1">
    <citation type="submission" date="2022-08" db="UniProtKB">
        <authorList>
            <consortium name="EnsemblMetazoa"/>
        </authorList>
    </citation>
    <scope>IDENTIFICATION</scope>
</reference>
<organism evidence="1">
    <name type="scientific">Anopheles coluzzii</name>
    <name type="common">African malaria mosquito</name>
    <dbReference type="NCBI Taxonomy" id="1518534"/>
    <lineage>
        <taxon>Eukaryota</taxon>
        <taxon>Metazoa</taxon>
        <taxon>Ecdysozoa</taxon>
        <taxon>Arthropoda</taxon>
        <taxon>Hexapoda</taxon>
        <taxon>Insecta</taxon>
        <taxon>Pterygota</taxon>
        <taxon>Neoptera</taxon>
        <taxon>Endopterygota</taxon>
        <taxon>Diptera</taxon>
        <taxon>Nematocera</taxon>
        <taxon>Culicoidea</taxon>
        <taxon>Culicidae</taxon>
        <taxon>Anophelinae</taxon>
        <taxon>Anopheles</taxon>
    </lineage>
</organism>
<proteinExistence type="predicted"/>
<name>A0A8W7PL79_ANOCL</name>
<evidence type="ECO:0000313" key="1">
    <source>
        <dbReference type="EnsemblMetazoa" id="ACOM033400-PA.1"/>
    </source>
</evidence>
<dbReference type="AlphaFoldDB" id="A0A8W7PL79"/>
<accession>A0A8W7PL79</accession>
<dbReference type="Proteomes" id="UP000075882">
    <property type="component" value="Unassembled WGS sequence"/>
</dbReference>
<sequence>MVIEWENRRREQKSVIKTCSRRRNSVALEEQAVEDAFECPRDIFPGPSASSRSDVLSRNGAAGIATDKRKLAELINVRAAAVANFPSLPFSVWVWHDFKEKEDDDDDDDDSKNFTFCATTAASFSVGLLL</sequence>
<protein>
    <submittedName>
        <fullName evidence="1">Uncharacterized protein</fullName>
    </submittedName>
</protein>
<dbReference type="EnsemblMetazoa" id="ACOM033400-RA">
    <property type="protein sequence ID" value="ACOM033400-PA.1"/>
    <property type="gene ID" value="ACOM033400"/>
</dbReference>